<reference evidence="2 3" key="1">
    <citation type="journal article" date="2020" name="ISME J.">
        <title>Uncovering the hidden diversity of litter-decomposition mechanisms in mushroom-forming fungi.</title>
        <authorList>
            <person name="Floudas D."/>
            <person name="Bentzer J."/>
            <person name="Ahren D."/>
            <person name="Johansson T."/>
            <person name="Persson P."/>
            <person name="Tunlid A."/>
        </authorList>
    </citation>
    <scope>NUCLEOTIDE SEQUENCE [LARGE SCALE GENOMIC DNA]</scope>
    <source>
        <strain evidence="2 3">CBS 101986</strain>
    </source>
</reference>
<dbReference type="OrthoDB" id="5945798at2759"/>
<name>A0A8H5F491_9AGAR</name>
<sequence>MMALPVEILDQIIDHHKEREAEPPRWYDRGSPVPLKYSKTLLACHMVSKQFRACALRHISISISLYDTPKRLRELQDVIFAEVTSGLGCLASFVKEVDILTIHPKDMPPYGGAIPRKQLKVHKEALLQMLNMVAERIVILKLLISGSERACLDWKFLHSSVRNVLESLLRLPSVAALHLKWIRHLPAQFLATNAHLKSLSVTHCSKIQNLASFAAALPELEQVTMQKLKEFPGGLKFPSLRIVNAQYHGVEELHTSWGVIERASKTLKKIIYNGVDIPPLSNMASFPSLESFVYSPEIRVTTSTIRNGIRFFDVSRPVPNLQVVNLSYWLSAYGHSYQTDPSMGDFDYAWLGLDRAFAGGHFTGLQKVYISVKLPLSLWRAYGDIDSRSPEELTRAHILDLLCESRKLLIPIELLSSLQAAFAFSSASIWDSLESHEEKHRSLMPSLSNAGTCRRATQFADLLNRTSRFSACTLIIVVKIAYVCSPFRSIVMALPHYKIKHLKVMPSGKLHNIGLPPDWNNYAGDNLSKFVKLQNGDTVADGSSGWPLAITTVPPRSMSDNVDPDGHTEFLYLSEATRSKVFNYPGFPKSVNTPKIPKYEVREAPGKGRGVYATCDMHPGDLIWAERPFIVFTMALPPPKGLLLGNHHTKGQQHALKLCAAERTVEAVVNRLTLERKEKFMLLANSHKEDGSGPCTGILRTNQLEIKMVEGDPGPNPSEVLRYTAVGDTLSLTNHSCIPNIKNCFDFASFSLQIYAWAHIKKGDELVWSYIDGGAIAAQRQEELSPYGFRCNCRVCVEPQTNKHRGSFRTRSFNLSGVVMKALLHEDLYDPFHKKSPAKQAARLKDYESMISLLRDLEGESNSYGFIGQFHLLCLLHELYKRVGSETKRRRYVNLVIRWTKCEAIKFQPYI</sequence>
<dbReference type="Gene3D" id="3.80.10.10">
    <property type="entry name" value="Ribonuclease Inhibitor"/>
    <property type="match status" value="1"/>
</dbReference>
<comment type="caution">
    <text evidence="2">The sequence shown here is derived from an EMBL/GenBank/DDBJ whole genome shotgun (WGS) entry which is preliminary data.</text>
</comment>
<dbReference type="InterPro" id="IPR046341">
    <property type="entry name" value="SET_dom_sf"/>
</dbReference>
<dbReference type="InterPro" id="IPR001214">
    <property type="entry name" value="SET_dom"/>
</dbReference>
<dbReference type="PANTHER" id="PTHR47332">
    <property type="entry name" value="SET DOMAIN-CONTAINING PROTEIN 5"/>
    <property type="match status" value="1"/>
</dbReference>
<protein>
    <recommendedName>
        <fullName evidence="1">SET domain-containing protein</fullName>
    </recommendedName>
</protein>
<dbReference type="Proteomes" id="UP000567179">
    <property type="component" value="Unassembled WGS sequence"/>
</dbReference>
<dbReference type="EMBL" id="JAACJJ010000028">
    <property type="protein sequence ID" value="KAF5322708.1"/>
    <property type="molecule type" value="Genomic_DNA"/>
</dbReference>
<dbReference type="SUPFAM" id="SSF82199">
    <property type="entry name" value="SET domain"/>
    <property type="match status" value="1"/>
</dbReference>
<keyword evidence="3" id="KW-1185">Reference proteome</keyword>
<evidence type="ECO:0000259" key="1">
    <source>
        <dbReference type="PROSITE" id="PS50280"/>
    </source>
</evidence>
<dbReference type="InterPro" id="IPR032675">
    <property type="entry name" value="LRR_dom_sf"/>
</dbReference>
<dbReference type="SMART" id="SM00317">
    <property type="entry name" value="SET"/>
    <property type="match status" value="1"/>
</dbReference>
<feature type="domain" description="SET" evidence="1">
    <location>
        <begin position="597"/>
        <end position="771"/>
    </location>
</feature>
<proteinExistence type="predicted"/>
<evidence type="ECO:0000313" key="3">
    <source>
        <dbReference type="Proteomes" id="UP000567179"/>
    </source>
</evidence>
<gene>
    <name evidence="2" type="ORF">D9619_000351</name>
</gene>
<organism evidence="2 3">
    <name type="scientific">Psilocybe cf. subviscida</name>
    <dbReference type="NCBI Taxonomy" id="2480587"/>
    <lineage>
        <taxon>Eukaryota</taxon>
        <taxon>Fungi</taxon>
        <taxon>Dikarya</taxon>
        <taxon>Basidiomycota</taxon>
        <taxon>Agaricomycotina</taxon>
        <taxon>Agaricomycetes</taxon>
        <taxon>Agaricomycetidae</taxon>
        <taxon>Agaricales</taxon>
        <taxon>Agaricineae</taxon>
        <taxon>Strophariaceae</taxon>
        <taxon>Psilocybe</taxon>
    </lineage>
</organism>
<dbReference type="InterPro" id="IPR053185">
    <property type="entry name" value="SET_domain_protein"/>
</dbReference>
<evidence type="ECO:0000313" key="2">
    <source>
        <dbReference type="EMBL" id="KAF5322708.1"/>
    </source>
</evidence>
<dbReference type="PANTHER" id="PTHR47332:SF4">
    <property type="entry name" value="SET DOMAIN-CONTAINING PROTEIN 5"/>
    <property type="match status" value="1"/>
</dbReference>
<dbReference type="PROSITE" id="PS50280">
    <property type="entry name" value="SET"/>
    <property type="match status" value="1"/>
</dbReference>
<dbReference type="AlphaFoldDB" id="A0A8H5F491"/>
<accession>A0A8H5F491</accession>
<dbReference type="Gene3D" id="2.170.270.10">
    <property type="entry name" value="SET domain"/>
    <property type="match status" value="1"/>
</dbReference>
<dbReference type="Pfam" id="PF00856">
    <property type="entry name" value="SET"/>
    <property type="match status" value="1"/>
</dbReference>